<evidence type="ECO:0000256" key="5">
    <source>
        <dbReference type="SAM" id="MobiDB-lite"/>
    </source>
</evidence>
<dbReference type="RefSeq" id="XP_043010258.1">
    <property type="nucleotide sequence ID" value="XM_043152172.1"/>
</dbReference>
<evidence type="ECO:0000256" key="2">
    <source>
        <dbReference type="ARBA" id="ARBA00023015"/>
    </source>
</evidence>
<gene>
    <name evidence="7" type="ORF">E1B28_007434</name>
</gene>
<dbReference type="AlphaFoldDB" id="A0A9P7S269"/>
<evidence type="ECO:0000259" key="6">
    <source>
        <dbReference type="PROSITE" id="PS51821"/>
    </source>
</evidence>
<dbReference type="GeneID" id="66076510"/>
<feature type="region of interest" description="Disordered" evidence="5">
    <location>
        <begin position="62"/>
        <end position="120"/>
    </location>
</feature>
<keyword evidence="2" id="KW-0805">Transcription regulation</keyword>
<dbReference type="InterPro" id="IPR038491">
    <property type="entry name" value="Velvet_dom_sf"/>
</dbReference>
<dbReference type="PANTHER" id="PTHR33572:SF15">
    <property type="entry name" value="VELVET DOMAIN-CONTAINING PROTEIN"/>
    <property type="match status" value="1"/>
</dbReference>
<dbReference type="PANTHER" id="PTHR33572">
    <property type="entry name" value="SPORE DEVELOPMENT REGULATOR VOSA"/>
    <property type="match status" value="1"/>
</dbReference>
<keyword evidence="4" id="KW-0539">Nucleus</keyword>
<feature type="compositionally biased region" description="Low complexity" evidence="5">
    <location>
        <begin position="69"/>
        <end position="118"/>
    </location>
</feature>
<dbReference type="Gene3D" id="2.60.40.3960">
    <property type="entry name" value="Velvet domain"/>
    <property type="match status" value="1"/>
</dbReference>
<feature type="domain" description="Velvet" evidence="6">
    <location>
        <begin position="134"/>
        <end position="338"/>
    </location>
</feature>
<evidence type="ECO:0000256" key="3">
    <source>
        <dbReference type="ARBA" id="ARBA00023163"/>
    </source>
</evidence>
<evidence type="ECO:0000313" key="8">
    <source>
        <dbReference type="Proteomes" id="UP001049176"/>
    </source>
</evidence>
<comment type="caution">
    <text evidence="7">The sequence shown here is derived from an EMBL/GenBank/DDBJ whole genome shotgun (WGS) entry which is preliminary data.</text>
</comment>
<reference evidence="7" key="1">
    <citation type="journal article" date="2021" name="Genome Biol. Evol.">
        <title>The assembled and annotated genome of the fairy-ring fungus Marasmius oreades.</title>
        <authorList>
            <person name="Hiltunen M."/>
            <person name="Ament-Velasquez S.L."/>
            <person name="Johannesson H."/>
        </authorList>
    </citation>
    <scope>NUCLEOTIDE SEQUENCE</scope>
    <source>
        <strain evidence="7">03SP1</strain>
    </source>
</reference>
<comment type="subcellular location">
    <subcellularLocation>
        <location evidence="1">Nucleus</location>
    </subcellularLocation>
</comment>
<keyword evidence="3" id="KW-0804">Transcription</keyword>
<dbReference type="KEGG" id="more:E1B28_007434"/>
<organism evidence="7 8">
    <name type="scientific">Marasmius oreades</name>
    <name type="common">fairy-ring Marasmius</name>
    <dbReference type="NCBI Taxonomy" id="181124"/>
    <lineage>
        <taxon>Eukaryota</taxon>
        <taxon>Fungi</taxon>
        <taxon>Dikarya</taxon>
        <taxon>Basidiomycota</taxon>
        <taxon>Agaricomycotina</taxon>
        <taxon>Agaricomycetes</taxon>
        <taxon>Agaricomycetidae</taxon>
        <taxon>Agaricales</taxon>
        <taxon>Marasmiineae</taxon>
        <taxon>Marasmiaceae</taxon>
        <taxon>Marasmius</taxon>
    </lineage>
</organism>
<proteinExistence type="predicted"/>
<dbReference type="OrthoDB" id="3056235at2759"/>
<evidence type="ECO:0000256" key="1">
    <source>
        <dbReference type="ARBA" id="ARBA00004123"/>
    </source>
</evidence>
<evidence type="ECO:0000256" key="4">
    <source>
        <dbReference type="ARBA" id="ARBA00023242"/>
    </source>
</evidence>
<accession>A0A9P7S269</accession>
<dbReference type="EMBL" id="CM032184">
    <property type="protein sequence ID" value="KAG7093788.1"/>
    <property type="molecule type" value="Genomic_DNA"/>
</dbReference>
<dbReference type="InterPro" id="IPR037525">
    <property type="entry name" value="Velvet_dom"/>
</dbReference>
<dbReference type="GO" id="GO:0005634">
    <property type="term" value="C:nucleus"/>
    <property type="evidence" value="ECO:0007669"/>
    <property type="project" value="UniProtKB-SubCell"/>
</dbReference>
<dbReference type="InterPro" id="IPR021740">
    <property type="entry name" value="Velvet"/>
</dbReference>
<evidence type="ECO:0000313" key="7">
    <source>
        <dbReference type="EMBL" id="KAG7093788.1"/>
    </source>
</evidence>
<dbReference type="Proteomes" id="UP001049176">
    <property type="component" value="Chromosome 4"/>
</dbReference>
<sequence>MQIECPFGETETSRYMGMGLDKMKKRADCDSPETHPDSRPHVKINDSWKGCCKCSRLSTTFGRHRRSDSSGSSSGTSSPQTTHSSCTSVFSAGSSSSGSSPPSSYGSFSESSSPSSYHSRSRPRILVSSLLSDPYAVSYHLEVVQQPMRGAEFRNAPLSRLPISPPVVVRLVIRDTSGNPVVPNVELPFLIAHLSLYGETGRTRIDSGFSVPMGPAEPILYGNLVSSITQLEDLQGNKGLFFIFPDASVRWRGRYQLGVTLLRISDAASPGVLGTTQQTSGLAETRTRAFDVLPRNEYVAIRVYSVSHLRFVEIHAHFVAQTRLTQNFVRQGARMSTFVPPTYSR</sequence>
<dbReference type="Pfam" id="PF11754">
    <property type="entry name" value="Velvet"/>
    <property type="match status" value="2"/>
</dbReference>
<keyword evidence="8" id="KW-1185">Reference proteome</keyword>
<name>A0A9P7S269_9AGAR</name>
<feature type="compositionally biased region" description="Basic and acidic residues" evidence="5">
    <location>
        <begin position="26"/>
        <end position="46"/>
    </location>
</feature>
<feature type="region of interest" description="Disordered" evidence="5">
    <location>
        <begin position="24"/>
        <end position="46"/>
    </location>
</feature>
<dbReference type="PROSITE" id="PS51821">
    <property type="entry name" value="VELVET"/>
    <property type="match status" value="1"/>
</dbReference>
<protein>
    <recommendedName>
        <fullName evidence="6">Velvet domain-containing protein</fullName>
    </recommendedName>
</protein>